<dbReference type="EnsemblPlants" id="OBART09G11010.2">
    <property type="protein sequence ID" value="OBART09G11010.2"/>
    <property type="gene ID" value="OBART09G11010"/>
</dbReference>
<evidence type="ECO:0000256" key="1">
    <source>
        <dbReference type="SAM" id="MobiDB-lite"/>
    </source>
</evidence>
<dbReference type="PaxDb" id="65489-OBART09G11010.2"/>
<keyword evidence="3" id="KW-1185">Reference proteome</keyword>
<reference evidence="2" key="1">
    <citation type="journal article" date="2009" name="Rice">
        <title>De Novo Next Generation Sequencing of Plant Genomes.</title>
        <authorList>
            <person name="Rounsley S."/>
            <person name="Marri P.R."/>
            <person name="Yu Y."/>
            <person name="He R."/>
            <person name="Sisneros N."/>
            <person name="Goicoechea J.L."/>
            <person name="Lee S.J."/>
            <person name="Angelova A."/>
            <person name="Kudrna D."/>
            <person name="Luo M."/>
            <person name="Affourtit J."/>
            <person name="Desany B."/>
            <person name="Knight J."/>
            <person name="Niazi F."/>
            <person name="Egholm M."/>
            <person name="Wing R.A."/>
        </authorList>
    </citation>
    <scope>NUCLEOTIDE SEQUENCE [LARGE SCALE GENOMIC DNA]</scope>
    <source>
        <strain evidence="2">cv. IRGC 105608</strain>
    </source>
</reference>
<protein>
    <submittedName>
        <fullName evidence="2">Uncharacterized protein</fullName>
    </submittedName>
</protein>
<evidence type="ECO:0000313" key="2">
    <source>
        <dbReference type="EnsemblPlants" id="OBART09G11010.2"/>
    </source>
</evidence>
<organism evidence="2">
    <name type="scientific">Oryza barthii</name>
    <dbReference type="NCBI Taxonomy" id="65489"/>
    <lineage>
        <taxon>Eukaryota</taxon>
        <taxon>Viridiplantae</taxon>
        <taxon>Streptophyta</taxon>
        <taxon>Embryophyta</taxon>
        <taxon>Tracheophyta</taxon>
        <taxon>Spermatophyta</taxon>
        <taxon>Magnoliopsida</taxon>
        <taxon>Liliopsida</taxon>
        <taxon>Poales</taxon>
        <taxon>Poaceae</taxon>
        <taxon>BOP clade</taxon>
        <taxon>Oryzoideae</taxon>
        <taxon>Oryzeae</taxon>
        <taxon>Oryzinae</taxon>
        <taxon>Oryza</taxon>
    </lineage>
</organism>
<accession>A0A0D3H734</accession>
<feature type="region of interest" description="Disordered" evidence="1">
    <location>
        <begin position="14"/>
        <end position="34"/>
    </location>
</feature>
<proteinExistence type="predicted"/>
<dbReference type="AlphaFoldDB" id="A0A0D3H734"/>
<reference evidence="2" key="2">
    <citation type="submission" date="2015-03" db="UniProtKB">
        <authorList>
            <consortium name="EnsemblPlants"/>
        </authorList>
    </citation>
    <scope>IDENTIFICATION</scope>
</reference>
<evidence type="ECO:0000313" key="3">
    <source>
        <dbReference type="Proteomes" id="UP000026960"/>
    </source>
</evidence>
<dbReference type="Gramene" id="OBART09G11010.2">
    <property type="protein sequence ID" value="OBART09G11010.2"/>
    <property type="gene ID" value="OBART09G11010"/>
</dbReference>
<dbReference type="Proteomes" id="UP000026960">
    <property type="component" value="Chromosome 9"/>
</dbReference>
<dbReference type="HOGENOM" id="CLU_1356617_0_0_1"/>
<sequence>MYLPDLWTHGRSNASLRRRAPRQGGSERGGARSPFDWECGNPRWRLVTRSPWLRPRLRLMEVASRERIQMTIQPAQCKVDTERETSGCKLKNLALITIYDVRITNAIQNLKPKSSTAIEMLVLASLPTNDPRSRITPTWNSSAPGSFVAFRATAHEWAKSISKRMAPGGAFSITGLPAENLRRLYRLCKTTMVKNSRSLSCPGSTPHGSEFSKI</sequence>
<name>A0A0D3H734_9ORYZ</name>